<evidence type="ECO:0000313" key="3">
    <source>
        <dbReference type="Proteomes" id="UP000000304"/>
    </source>
</evidence>
<protein>
    <submittedName>
        <fullName evidence="2">GD11943</fullName>
    </submittedName>
</protein>
<feature type="region of interest" description="Disordered" evidence="1">
    <location>
        <begin position="41"/>
        <end position="79"/>
    </location>
</feature>
<name>B4NTI6_DROSI</name>
<sequence length="111" mass="12061">MSLQSTVPLKSLSNISPSPLSSIADALGEFGAKRLALAETDSLHDAPVPAAPASRRPCRDPGSQASPPPPRGDAHHGTLLLEARPRFWLRFQLELKDPDKDQEKEDDEDLD</sequence>
<feature type="region of interest" description="Disordered" evidence="1">
    <location>
        <begin position="1"/>
        <end position="21"/>
    </location>
</feature>
<reference evidence="2 3" key="1">
    <citation type="journal article" date="2007" name="Nature">
        <title>Evolution of genes and genomes on the Drosophila phylogeny.</title>
        <authorList>
            <consortium name="Drosophila 12 Genomes Consortium"/>
            <person name="Clark A.G."/>
            <person name="Eisen M.B."/>
            <person name="Smith D.R."/>
            <person name="Bergman C.M."/>
            <person name="Oliver B."/>
            <person name="Markow T.A."/>
            <person name="Kaufman T.C."/>
            <person name="Kellis M."/>
            <person name="Gelbart W."/>
            <person name="Iyer V.N."/>
            <person name="Pollard D.A."/>
            <person name="Sackton T.B."/>
            <person name="Larracuente A.M."/>
            <person name="Singh N.D."/>
            <person name="Abad J.P."/>
            <person name="Abt D.N."/>
            <person name="Adryan B."/>
            <person name="Aguade M."/>
            <person name="Akashi H."/>
            <person name="Anderson W.W."/>
            <person name="Aquadro C.F."/>
            <person name="Ardell D.H."/>
            <person name="Arguello R."/>
            <person name="Artieri C.G."/>
            <person name="Barbash D.A."/>
            <person name="Barker D."/>
            <person name="Barsanti P."/>
            <person name="Batterham P."/>
            <person name="Batzoglou S."/>
            <person name="Begun D."/>
            <person name="Bhutkar A."/>
            <person name="Blanco E."/>
            <person name="Bosak S.A."/>
            <person name="Bradley R.K."/>
            <person name="Brand A.D."/>
            <person name="Brent M.R."/>
            <person name="Brooks A.N."/>
            <person name="Brown R.H."/>
            <person name="Butlin R.K."/>
            <person name="Caggese C."/>
            <person name="Calvi B.R."/>
            <person name="Bernardo de Carvalho A."/>
            <person name="Caspi A."/>
            <person name="Castrezana S."/>
            <person name="Celniker S.E."/>
            <person name="Chang J.L."/>
            <person name="Chapple C."/>
            <person name="Chatterji S."/>
            <person name="Chinwalla A."/>
            <person name="Civetta A."/>
            <person name="Clifton S.W."/>
            <person name="Comeron J.M."/>
            <person name="Costello J.C."/>
            <person name="Coyne J.A."/>
            <person name="Daub J."/>
            <person name="David R.G."/>
            <person name="Delcher A.L."/>
            <person name="Delehaunty K."/>
            <person name="Do C.B."/>
            <person name="Ebling H."/>
            <person name="Edwards K."/>
            <person name="Eickbush T."/>
            <person name="Evans J.D."/>
            <person name="Filipski A."/>
            <person name="Findeiss S."/>
            <person name="Freyhult E."/>
            <person name="Fulton L."/>
            <person name="Fulton R."/>
            <person name="Garcia A.C."/>
            <person name="Gardiner A."/>
            <person name="Garfield D.A."/>
            <person name="Garvin B.E."/>
            <person name="Gibson G."/>
            <person name="Gilbert D."/>
            <person name="Gnerre S."/>
            <person name="Godfrey J."/>
            <person name="Good R."/>
            <person name="Gotea V."/>
            <person name="Gravely B."/>
            <person name="Greenberg A.J."/>
            <person name="Griffiths-Jones S."/>
            <person name="Gross S."/>
            <person name="Guigo R."/>
            <person name="Gustafson E.A."/>
            <person name="Haerty W."/>
            <person name="Hahn M.W."/>
            <person name="Halligan D.L."/>
            <person name="Halpern A.L."/>
            <person name="Halter G.M."/>
            <person name="Han M.V."/>
            <person name="Heger A."/>
            <person name="Hillier L."/>
            <person name="Hinrichs A.S."/>
            <person name="Holmes I."/>
            <person name="Hoskins R.A."/>
            <person name="Hubisz M.J."/>
            <person name="Hultmark D."/>
            <person name="Huntley M.A."/>
            <person name="Jaffe D.B."/>
            <person name="Jagadeeshan S."/>
            <person name="Jeck W.R."/>
            <person name="Johnson J."/>
            <person name="Jones C.D."/>
            <person name="Jordan W.C."/>
            <person name="Karpen G.H."/>
            <person name="Kataoka E."/>
            <person name="Keightley P.D."/>
            <person name="Kheradpour P."/>
            <person name="Kirkness E.F."/>
            <person name="Koerich L.B."/>
            <person name="Kristiansen K."/>
            <person name="Kudrna D."/>
            <person name="Kulathinal R.J."/>
            <person name="Kumar S."/>
            <person name="Kwok R."/>
            <person name="Lander E."/>
            <person name="Langley C.H."/>
            <person name="Lapoint R."/>
            <person name="Lazzaro B.P."/>
            <person name="Lee S.J."/>
            <person name="Levesque L."/>
            <person name="Li R."/>
            <person name="Lin C.F."/>
            <person name="Lin M.F."/>
            <person name="Lindblad-Toh K."/>
            <person name="Llopart A."/>
            <person name="Long M."/>
            <person name="Low L."/>
            <person name="Lozovsky E."/>
            <person name="Lu J."/>
            <person name="Luo M."/>
            <person name="Machado C.A."/>
            <person name="Makalowski W."/>
            <person name="Marzo M."/>
            <person name="Matsuda M."/>
            <person name="Matzkin L."/>
            <person name="McAllister B."/>
            <person name="McBride C.S."/>
            <person name="McKernan B."/>
            <person name="McKernan K."/>
            <person name="Mendez-Lago M."/>
            <person name="Minx P."/>
            <person name="Mollenhauer M.U."/>
            <person name="Montooth K."/>
            <person name="Mount S.M."/>
            <person name="Mu X."/>
            <person name="Myers E."/>
            <person name="Negre B."/>
            <person name="Newfeld S."/>
            <person name="Nielsen R."/>
            <person name="Noor M.A."/>
            <person name="O'Grady P."/>
            <person name="Pachter L."/>
            <person name="Papaceit M."/>
            <person name="Parisi M.J."/>
            <person name="Parisi M."/>
            <person name="Parts L."/>
            <person name="Pedersen J.S."/>
            <person name="Pesole G."/>
            <person name="Phillippy A.M."/>
            <person name="Ponting C.P."/>
            <person name="Pop M."/>
            <person name="Porcelli D."/>
            <person name="Powell J.R."/>
            <person name="Prohaska S."/>
            <person name="Pruitt K."/>
            <person name="Puig M."/>
            <person name="Quesneville H."/>
            <person name="Ram K.R."/>
            <person name="Rand D."/>
            <person name="Rasmussen M.D."/>
            <person name="Reed L.K."/>
            <person name="Reenan R."/>
            <person name="Reily A."/>
            <person name="Remington K.A."/>
            <person name="Rieger T.T."/>
            <person name="Ritchie M.G."/>
            <person name="Robin C."/>
            <person name="Rogers Y.H."/>
            <person name="Rohde C."/>
            <person name="Rozas J."/>
            <person name="Rubenfield M.J."/>
            <person name="Ruiz A."/>
            <person name="Russo S."/>
            <person name="Salzberg S.L."/>
            <person name="Sanchez-Gracia A."/>
            <person name="Saranga D.J."/>
            <person name="Sato H."/>
            <person name="Schaeffer S.W."/>
            <person name="Schatz M.C."/>
            <person name="Schlenke T."/>
            <person name="Schwartz R."/>
            <person name="Segarra C."/>
            <person name="Singh R.S."/>
            <person name="Sirot L."/>
            <person name="Sirota M."/>
            <person name="Sisneros N.B."/>
            <person name="Smith C.D."/>
            <person name="Smith T.F."/>
            <person name="Spieth J."/>
            <person name="Stage D.E."/>
            <person name="Stark A."/>
            <person name="Stephan W."/>
            <person name="Strausberg R.L."/>
            <person name="Strempel S."/>
            <person name="Sturgill D."/>
            <person name="Sutton G."/>
            <person name="Sutton G.G."/>
            <person name="Tao W."/>
            <person name="Teichmann S."/>
            <person name="Tobari Y.N."/>
            <person name="Tomimura Y."/>
            <person name="Tsolas J.M."/>
            <person name="Valente V.L."/>
            <person name="Venter E."/>
            <person name="Venter J.C."/>
            <person name="Vicario S."/>
            <person name="Vieira F.G."/>
            <person name="Vilella A.J."/>
            <person name="Villasante A."/>
            <person name="Walenz B."/>
            <person name="Wang J."/>
            <person name="Wasserman M."/>
            <person name="Watts T."/>
            <person name="Wilson D."/>
            <person name="Wilson R.K."/>
            <person name="Wing R.A."/>
            <person name="Wolfner M.F."/>
            <person name="Wong A."/>
            <person name="Wong G.K."/>
            <person name="Wu C.I."/>
            <person name="Wu G."/>
            <person name="Yamamoto D."/>
            <person name="Yang H.P."/>
            <person name="Yang S.P."/>
            <person name="Yorke J.A."/>
            <person name="Yoshida K."/>
            <person name="Zdobnov E."/>
            <person name="Zhang P."/>
            <person name="Zhang Y."/>
            <person name="Zimin A.V."/>
            <person name="Baldwin J."/>
            <person name="Abdouelleil A."/>
            <person name="Abdulkadir J."/>
            <person name="Abebe A."/>
            <person name="Abera B."/>
            <person name="Abreu J."/>
            <person name="Acer S.C."/>
            <person name="Aftuck L."/>
            <person name="Alexander A."/>
            <person name="An P."/>
            <person name="Anderson E."/>
            <person name="Anderson S."/>
            <person name="Arachi H."/>
            <person name="Azer M."/>
            <person name="Bachantsang P."/>
            <person name="Barry A."/>
            <person name="Bayul T."/>
            <person name="Berlin A."/>
            <person name="Bessette D."/>
            <person name="Bloom T."/>
            <person name="Blye J."/>
            <person name="Boguslavskiy L."/>
            <person name="Bonnet C."/>
            <person name="Boukhgalter B."/>
            <person name="Bourzgui I."/>
            <person name="Brown A."/>
            <person name="Cahill P."/>
            <person name="Channer S."/>
            <person name="Cheshatsang Y."/>
            <person name="Chuda L."/>
            <person name="Citroen M."/>
            <person name="Collymore A."/>
            <person name="Cooke P."/>
            <person name="Costello M."/>
            <person name="D'Aco K."/>
            <person name="Daza R."/>
            <person name="De Haan G."/>
            <person name="DeGray S."/>
            <person name="DeMaso C."/>
            <person name="Dhargay N."/>
            <person name="Dooley K."/>
            <person name="Dooley E."/>
            <person name="Doricent M."/>
            <person name="Dorje P."/>
            <person name="Dorjee K."/>
            <person name="Dupes A."/>
            <person name="Elong R."/>
            <person name="Falk J."/>
            <person name="Farina A."/>
            <person name="Faro S."/>
            <person name="Ferguson D."/>
            <person name="Fisher S."/>
            <person name="Foley C.D."/>
            <person name="Franke A."/>
            <person name="Friedrich D."/>
            <person name="Gadbois L."/>
            <person name="Gearin G."/>
            <person name="Gearin C.R."/>
            <person name="Giannoukos G."/>
            <person name="Goode T."/>
            <person name="Graham J."/>
            <person name="Grandbois E."/>
            <person name="Grewal S."/>
            <person name="Gyaltsen K."/>
            <person name="Hafez N."/>
            <person name="Hagos B."/>
            <person name="Hall J."/>
            <person name="Henson C."/>
            <person name="Hollinger A."/>
            <person name="Honan T."/>
            <person name="Huard M.D."/>
            <person name="Hughes L."/>
            <person name="Hurhula B."/>
            <person name="Husby M.E."/>
            <person name="Kamat A."/>
            <person name="Kanga B."/>
            <person name="Kashin S."/>
            <person name="Khazanovich D."/>
            <person name="Kisner P."/>
            <person name="Lance K."/>
            <person name="Lara M."/>
            <person name="Lee W."/>
            <person name="Lennon N."/>
            <person name="Letendre F."/>
            <person name="LeVine R."/>
            <person name="Lipovsky A."/>
            <person name="Liu X."/>
            <person name="Liu J."/>
            <person name="Liu S."/>
            <person name="Lokyitsang T."/>
            <person name="Lokyitsang Y."/>
            <person name="Lubonja R."/>
            <person name="Lui A."/>
            <person name="MacDonald P."/>
            <person name="Magnisalis V."/>
            <person name="Maru K."/>
            <person name="Matthews C."/>
            <person name="McCusker W."/>
            <person name="McDonough S."/>
            <person name="Mehta T."/>
            <person name="Meldrim J."/>
            <person name="Meneus L."/>
            <person name="Mihai O."/>
            <person name="Mihalev A."/>
            <person name="Mihova T."/>
            <person name="Mittelman R."/>
            <person name="Mlenga V."/>
            <person name="Montmayeur A."/>
            <person name="Mulrain L."/>
            <person name="Navidi A."/>
            <person name="Naylor J."/>
            <person name="Negash T."/>
            <person name="Nguyen T."/>
            <person name="Nguyen N."/>
            <person name="Nicol R."/>
            <person name="Norbu C."/>
            <person name="Norbu N."/>
            <person name="Novod N."/>
            <person name="O'Neill B."/>
            <person name="Osman S."/>
            <person name="Markiewicz E."/>
            <person name="Oyono O.L."/>
            <person name="Patti C."/>
            <person name="Phunkhang P."/>
            <person name="Pierre F."/>
            <person name="Priest M."/>
            <person name="Raghuraman S."/>
            <person name="Rege F."/>
            <person name="Reyes R."/>
            <person name="Rise C."/>
            <person name="Rogov P."/>
            <person name="Ross K."/>
            <person name="Ryan E."/>
            <person name="Settipalli S."/>
            <person name="Shea T."/>
            <person name="Sherpa N."/>
            <person name="Shi L."/>
            <person name="Shih D."/>
            <person name="Sparrow T."/>
            <person name="Spaulding J."/>
            <person name="Stalker J."/>
            <person name="Stange-Thomann N."/>
            <person name="Stavropoulos S."/>
            <person name="Stone C."/>
            <person name="Strader C."/>
            <person name="Tesfaye S."/>
            <person name="Thomson T."/>
            <person name="Thoulutsang Y."/>
            <person name="Thoulutsang D."/>
            <person name="Topham K."/>
            <person name="Topping I."/>
            <person name="Tsamla T."/>
            <person name="Vassiliev H."/>
            <person name="Vo A."/>
            <person name="Wangchuk T."/>
            <person name="Wangdi T."/>
            <person name="Weiand M."/>
            <person name="Wilkinson J."/>
            <person name="Wilson A."/>
            <person name="Yadav S."/>
            <person name="Young G."/>
            <person name="Yu Q."/>
            <person name="Zembek L."/>
            <person name="Zhong D."/>
            <person name="Zimmer A."/>
            <person name="Zwirko Z."/>
            <person name="Jaffe D.B."/>
            <person name="Alvarez P."/>
            <person name="Brockman W."/>
            <person name="Butler J."/>
            <person name="Chin C."/>
            <person name="Gnerre S."/>
            <person name="Grabherr M."/>
            <person name="Kleber M."/>
            <person name="Mauceli E."/>
            <person name="MacCallum I."/>
        </authorList>
    </citation>
    <scope>NUCLEOTIDE SEQUENCE [LARGE SCALE GENOMIC DNA]</scope>
    <source>
        <strain evidence="3">white501</strain>
    </source>
</reference>
<evidence type="ECO:0000313" key="2">
    <source>
        <dbReference type="EMBL" id="EDX15644.1"/>
    </source>
</evidence>
<feature type="compositionally biased region" description="Low complexity" evidence="1">
    <location>
        <begin position="8"/>
        <end position="21"/>
    </location>
</feature>
<evidence type="ECO:0000256" key="1">
    <source>
        <dbReference type="SAM" id="MobiDB-lite"/>
    </source>
</evidence>
<dbReference type="AlphaFoldDB" id="B4NTI6"/>
<dbReference type="Proteomes" id="UP000000304">
    <property type="component" value="Unassembled WGS sequence"/>
</dbReference>
<keyword evidence="3" id="KW-1185">Reference proteome</keyword>
<proteinExistence type="predicted"/>
<accession>B4NTI6</accession>
<dbReference type="HOGENOM" id="CLU_2161016_0_0_1"/>
<organism evidence="2 3">
    <name type="scientific">Drosophila simulans</name>
    <name type="common">Fruit fly</name>
    <dbReference type="NCBI Taxonomy" id="7240"/>
    <lineage>
        <taxon>Eukaryota</taxon>
        <taxon>Metazoa</taxon>
        <taxon>Ecdysozoa</taxon>
        <taxon>Arthropoda</taxon>
        <taxon>Hexapoda</taxon>
        <taxon>Insecta</taxon>
        <taxon>Pterygota</taxon>
        <taxon>Neoptera</taxon>
        <taxon>Endopterygota</taxon>
        <taxon>Diptera</taxon>
        <taxon>Brachycera</taxon>
        <taxon>Muscomorpha</taxon>
        <taxon>Ephydroidea</taxon>
        <taxon>Drosophilidae</taxon>
        <taxon>Drosophila</taxon>
        <taxon>Sophophora</taxon>
    </lineage>
</organism>
<gene>
    <name evidence="2" type="primary">Dsim\GD11943</name>
    <name evidence="2" type="ORF">Dsim_GD11943</name>
</gene>
<feature type="compositionally biased region" description="Low complexity" evidence="1">
    <location>
        <begin position="46"/>
        <end position="55"/>
    </location>
</feature>
<dbReference type="EMBL" id="CH983164">
    <property type="protein sequence ID" value="EDX15644.1"/>
    <property type="molecule type" value="Genomic_DNA"/>
</dbReference>